<name>A0A5J9SPP1_9POAL</name>
<feature type="transmembrane region" description="Helical" evidence="1">
    <location>
        <begin position="100"/>
        <end position="122"/>
    </location>
</feature>
<proteinExistence type="predicted"/>
<feature type="transmembrane region" description="Helical" evidence="1">
    <location>
        <begin position="73"/>
        <end position="94"/>
    </location>
</feature>
<dbReference type="EMBL" id="RWGY01000522">
    <property type="protein sequence ID" value="TVU00941.1"/>
    <property type="molecule type" value="Genomic_DNA"/>
</dbReference>
<comment type="caution">
    <text evidence="2">The sequence shown here is derived from an EMBL/GenBank/DDBJ whole genome shotgun (WGS) entry which is preliminary data.</text>
</comment>
<dbReference type="Proteomes" id="UP000324897">
    <property type="component" value="Unassembled WGS sequence"/>
</dbReference>
<keyword evidence="1" id="KW-1133">Transmembrane helix</keyword>
<reference evidence="2 3" key="1">
    <citation type="journal article" date="2019" name="Sci. Rep.">
        <title>A high-quality genome of Eragrostis curvula grass provides insights into Poaceae evolution and supports new strategies to enhance forage quality.</title>
        <authorList>
            <person name="Carballo J."/>
            <person name="Santos B.A.C.M."/>
            <person name="Zappacosta D."/>
            <person name="Garbus I."/>
            <person name="Selva J.P."/>
            <person name="Gallo C.A."/>
            <person name="Diaz A."/>
            <person name="Albertini E."/>
            <person name="Caccamo M."/>
            <person name="Echenique V."/>
        </authorList>
    </citation>
    <scope>NUCLEOTIDE SEQUENCE [LARGE SCALE GENOMIC DNA]</scope>
    <source>
        <strain evidence="3">cv. Victoria</strain>
        <tissue evidence="2">Leaf</tissue>
    </source>
</reference>
<accession>A0A5J9SPP1</accession>
<keyword evidence="3" id="KW-1185">Reference proteome</keyword>
<evidence type="ECO:0000256" key="1">
    <source>
        <dbReference type="SAM" id="Phobius"/>
    </source>
</evidence>
<sequence length="124" mass="12234">MPTRASTVKATGFAVLLLAVIVGVSSGGLGLLLCFVGVVAGASLIAVGVRMADDLTTPIGDAVFSRVGALMAFMRRNLGVVGLVMASSAVAAVAGDTGPVLCFSSSFVLFLLGVCMITIGVLGG</sequence>
<feature type="transmembrane region" description="Helical" evidence="1">
    <location>
        <begin position="7"/>
        <end position="24"/>
    </location>
</feature>
<evidence type="ECO:0000313" key="3">
    <source>
        <dbReference type="Proteomes" id="UP000324897"/>
    </source>
</evidence>
<dbReference type="Gramene" id="TVU00941">
    <property type="protein sequence ID" value="TVU00941"/>
    <property type="gene ID" value="EJB05_53598"/>
</dbReference>
<evidence type="ECO:0000313" key="2">
    <source>
        <dbReference type="EMBL" id="TVU00941.1"/>
    </source>
</evidence>
<feature type="non-terminal residue" evidence="2">
    <location>
        <position position="1"/>
    </location>
</feature>
<keyword evidence="1" id="KW-0472">Membrane</keyword>
<gene>
    <name evidence="2" type="ORF">EJB05_53598</name>
</gene>
<protein>
    <submittedName>
        <fullName evidence="2">Uncharacterized protein</fullName>
    </submittedName>
</protein>
<keyword evidence="1" id="KW-0812">Transmembrane</keyword>
<organism evidence="2 3">
    <name type="scientific">Eragrostis curvula</name>
    <name type="common">weeping love grass</name>
    <dbReference type="NCBI Taxonomy" id="38414"/>
    <lineage>
        <taxon>Eukaryota</taxon>
        <taxon>Viridiplantae</taxon>
        <taxon>Streptophyta</taxon>
        <taxon>Embryophyta</taxon>
        <taxon>Tracheophyta</taxon>
        <taxon>Spermatophyta</taxon>
        <taxon>Magnoliopsida</taxon>
        <taxon>Liliopsida</taxon>
        <taxon>Poales</taxon>
        <taxon>Poaceae</taxon>
        <taxon>PACMAD clade</taxon>
        <taxon>Chloridoideae</taxon>
        <taxon>Eragrostideae</taxon>
        <taxon>Eragrostidinae</taxon>
        <taxon>Eragrostis</taxon>
    </lineage>
</organism>
<dbReference type="AlphaFoldDB" id="A0A5J9SPP1"/>